<reference evidence="3 4" key="1">
    <citation type="journal article" date="2013" name="Proc. Natl. Acad. Sci. U.S.A.">
        <title>Fine-scale variation in meiotic recombination in Mimulus inferred from population shotgun sequencing.</title>
        <authorList>
            <person name="Hellsten U."/>
            <person name="Wright K.M."/>
            <person name="Jenkins J."/>
            <person name="Shu S."/>
            <person name="Yuan Y."/>
            <person name="Wessler S.R."/>
            <person name="Schmutz J."/>
            <person name="Willis J.H."/>
            <person name="Rokhsar D.S."/>
        </authorList>
    </citation>
    <scope>NUCLEOTIDE SEQUENCE [LARGE SCALE GENOMIC DNA]</scope>
    <source>
        <strain evidence="4">cv. DUN x IM62</strain>
    </source>
</reference>
<dbReference type="EMBL" id="KI631110">
    <property type="protein sequence ID" value="EYU30199.1"/>
    <property type="molecule type" value="Genomic_DNA"/>
</dbReference>
<evidence type="ECO:0000313" key="3">
    <source>
        <dbReference type="EMBL" id="EYU30199.1"/>
    </source>
</evidence>
<dbReference type="InterPro" id="IPR036047">
    <property type="entry name" value="F-box-like_dom_sf"/>
</dbReference>
<dbReference type="InterPro" id="IPR055411">
    <property type="entry name" value="LRR_FXL15/At3g58940/PEG3-like"/>
</dbReference>
<evidence type="ECO:0000259" key="2">
    <source>
        <dbReference type="Pfam" id="PF24758"/>
    </source>
</evidence>
<evidence type="ECO:0000259" key="1">
    <source>
        <dbReference type="Pfam" id="PF00646"/>
    </source>
</evidence>
<dbReference type="PANTHER" id="PTHR31639:SF42">
    <property type="entry name" value="OS02G0160200 PROTEIN"/>
    <property type="match status" value="1"/>
</dbReference>
<dbReference type="Pfam" id="PF00646">
    <property type="entry name" value="F-box"/>
    <property type="match status" value="1"/>
</dbReference>
<name>A0A022QRI3_ERYGU</name>
<dbReference type="SUPFAM" id="SSF81383">
    <property type="entry name" value="F-box domain"/>
    <property type="match status" value="1"/>
</dbReference>
<gene>
    <name evidence="3" type="ORF">MIMGU_mgv1a020035mg</name>
</gene>
<accession>A0A022QRI3</accession>
<protein>
    <submittedName>
        <fullName evidence="3">Uncharacterized protein</fullName>
    </submittedName>
</protein>
<dbReference type="SUPFAM" id="SSF52058">
    <property type="entry name" value="L domain-like"/>
    <property type="match status" value="1"/>
</dbReference>
<dbReference type="Pfam" id="PF24758">
    <property type="entry name" value="LRR_At5g56370"/>
    <property type="match status" value="1"/>
</dbReference>
<organism evidence="3 4">
    <name type="scientific">Erythranthe guttata</name>
    <name type="common">Yellow monkey flower</name>
    <name type="synonym">Mimulus guttatus</name>
    <dbReference type="NCBI Taxonomy" id="4155"/>
    <lineage>
        <taxon>Eukaryota</taxon>
        <taxon>Viridiplantae</taxon>
        <taxon>Streptophyta</taxon>
        <taxon>Embryophyta</taxon>
        <taxon>Tracheophyta</taxon>
        <taxon>Spermatophyta</taxon>
        <taxon>Magnoliopsida</taxon>
        <taxon>eudicotyledons</taxon>
        <taxon>Gunneridae</taxon>
        <taxon>Pentapetalae</taxon>
        <taxon>asterids</taxon>
        <taxon>lamiids</taxon>
        <taxon>Lamiales</taxon>
        <taxon>Phrymaceae</taxon>
        <taxon>Erythranthe</taxon>
    </lineage>
</organism>
<dbReference type="Proteomes" id="UP000030748">
    <property type="component" value="Unassembled WGS sequence"/>
</dbReference>
<feature type="non-terminal residue" evidence="3">
    <location>
        <position position="324"/>
    </location>
</feature>
<feature type="domain" description="F-box" evidence="1">
    <location>
        <begin position="4"/>
        <end position="43"/>
    </location>
</feature>
<dbReference type="InterPro" id="IPR053781">
    <property type="entry name" value="F-box_AtFBL13-like"/>
</dbReference>
<evidence type="ECO:0000313" key="4">
    <source>
        <dbReference type="Proteomes" id="UP000030748"/>
    </source>
</evidence>
<dbReference type="Gene3D" id="1.20.1280.50">
    <property type="match status" value="1"/>
</dbReference>
<feature type="domain" description="F-box/LRR-repeat protein 15/At3g58940/PEG3-like LRR" evidence="2">
    <location>
        <begin position="95"/>
        <end position="241"/>
    </location>
</feature>
<keyword evidence="4" id="KW-1185">Reference proteome</keyword>
<dbReference type="InterPro" id="IPR032675">
    <property type="entry name" value="LRR_dom_sf"/>
</dbReference>
<dbReference type="AlphaFoldDB" id="A0A022QRI3"/>
<dbReference type="Gene3D" id="3.80.10.10">
    <property type="entry name" value="Ribonuclease Inhibitor"/>
    <property type="match status" value="1"/>
</dbReference>
<dbReference type="CDD" id="cd22160">
    <property type="entry name" value="F-box_AtFBL13-like"/>
    <property type="match status" value="1"/>
</dbReference>
<dbReference type="STRING" id="4155.A0A022QRI3"/>
<dbReference type="PANTHER" id="PTHR31639">
    <property type="entry name" value="F-BOX PROTEIN-LIKE"/>
    <property type="match status" value="1"/>
</dbReference>
<dbReference type="InterPro" id="IPR001810">
    <property type="entry name" value="F-box_dom"/>
</dbReference>
<sequence>MDRISELSEDILQRILSLLSQEDAVRTSVLSKSWREIWCTRPNLDLSDTNFKQEFISTVDKTLQRYCDQRICLEKFQLSMSLYYSHSELKPVWFLEKWIRALTNMGVKEFRLSIYSKRIQRRRRRSIKVPAVVFEAESLQDLHAEGFTLDQTSIGRNILSKHLKKLHLEKVNIEDKIFEKIITSCPLIETMSLDSCNKLRNIKAYNLRHLREFSFSASFDETECSIEIYPPSLETIHITRGIISFQKGAEFRNLKTIFLSEVQFSLCSSCRFPSLTELDILYCDVLEEPMEESNLFIDAPNIDSFVYYGSLIPSISFSTTSREW</sequence>
<proteinExistence type="predicted"/>